<dbReference type="PANTHER" id="PTHR47091:SF1">
    <property type="entry name" value="ALPHA-PROTEIN KINASE 3"/>
    <property type="match status" value="1"/>
</dbReference>
<dbReference type="SUPFAM" id="SSF56112">
    <property type="entry name" value="Protein kinase-like (PK-like)"/>
    <property type="match status" value="1"/>
</dbReference>
<organism evidence="8 9">
    <name type="scientific">Pelusios castaneus</name>
    <name type="common">West African mud turtle</name>
    <dbReference type="NCBI Taxonomy" id="367368"/>
    <lineage>
        <taxon>Eukaryota</taxon>
        <taxon>Metazoa</taxon>
        <taxon>Chordata</taxon>
        <taxon>Craniata</taxon>
        <taxon>Vertebrata</taxon>
        <taxon>Euteleostomi</taxon>
        <taxon>Archelosauria</taxon>
        <taxon>Testudinata</taxon>
        <taxon>Testudines</taxon>
        <taxon>Pleurodira</taxon>
        <taxon>Pelomedusidae</taxon>
        <taxon>Pelusios</taxon>
    </lineage>
</organism>
<dbReference type="InterPro" id="IPR004166">
    <property type="entry name" value="a-kinase_dom"/>
</dbReference>
<keyword evidence="5" id="KW-0393">Immunoglobulin domain</keyword>
<keyword evidence="2" id="KW-0808">Transferase</keyword>
<keyword evidence="9" id="KW-1185">Reference proteome</keyword>
<evidence type="ECO:0000313" key="9">
    <source>
        <dbReference type="Proteomes" id="UP000694393"/>
    </source>
</evidence>
<dbReference type="Proteomes" id="UP000694393">
    <property type="component" value="Unplaced"/>
</dbReference>
<evidence type="ECO:0000256" key="1">
    <source>
        <dbReference type="ARBA" id="ARBA00022527"/>
    </source>
</evidence>
<dbReference type="PROSITE" id="PS51158">
    <property type="entry name" value="ALPHA_KINASE"/>
    <property type="match status" value="1"/>
</dbReference>
<evidence type="ECO:0000256" key="3">
    <source>
        <dbReference type="ARBA" id="ARBA00022777"/>
    </source>
</evidence>
<evidence type="ECO:0000256" key="6">
    <source>
        <dbReference type="SAM" id="MobiDB-lite"/>
    </source>
</evidence>
<dbReference type="AlphaFoldDB" id="A0A8C8SRX6"/>
<sequence>MSREYCKIFAAEARAIPDFGTVPEIIPLYLIYRPANNVPYATIEEDLAGPFERYCVKERDGRLAVKSDSEIAQKCCAFQHWLYQWTNGNILVTDMEGVGWRITNVRIATKLKGYQGLKESCFPALLEQFVAIHQCNRYCEALGLKSPESLQQPAKPKGPKSPSLGRKAPSAQSSPQLPKKGLASPQGTRKGPVSPKAARKSTDTGEAQPAPKHKAEDGDQSSQLQ</sequence>
<feature type="domain" description="Alpha-type protein kinase" evidence="7">
    <location>
        <begin position="1"/>
        <end position="147"/>
    </location>
</feature>
<dbReference type="GO" id="GO:0005524">
    <property type="term" value="F:ATP binding"/>
    <property type="evidence" value="ECO:0007669"/>
    <property type="project" value="InterPro"/>
</dbReference>
<dbReference type="GO" id="GO:0005634">
    <property type="term" value="C:nucleus"/>
    <property type="evidence" value="ECO:0007669"/>
    <property type="project" value="TreeGrafter"/>
</dbReference>
<dbReference type="Pfam" id="PF02816">
    <property type="entry name" value="Alpha_kinase"/>
    <property type="match status" value="1"/>
</dbReference>
<dbReference type="GO" id="GO:0004674">
    <property type="term" value="F:protein serine/threonine kinase activity"/>
    <property type="evidence" value="ECO:0007669"/>
    <property type="project" value="UniProtKB-KW"/>
</dbReference>
<dbReference type="PANTHER" id="PTHR47091">
    <property type="entry name" value="ALPHA-PROTEIN KINASE 2-RELATED"/>
    <property type="match status" value="1"/>
</dbReference>
<keyword evidence="1" id="KW-0723">Serine/threonine-protein kinase</keyword>
<evidence type="ECO:0000313" key="8">
    <source>
        <dbReference type="Ensembl" id="ENSPCEP00000023701.1"/>
    </source>
</evidence>
<evidence type="ECO:0000256" key="5">
    <source>
        <dbReference type="ARBA" id="ARBA00023319"/>
    </source>
</evidence>
<feature type="region of interest" description="Disordered" evidence="6">
    <location>
        <begin position="149"/>
        <end position="225"/>
    </location>
</feature>
<evidence type="ECO:0000259" key="7">
    <source>
        <dbReference type="PROSITE" id="PS51158"/>
    </source>
</evidence>
<evidence type="ECO:0000256" key="4">
    <source>
        <dbReference type="ARBA" id="ARBA00023157"/>
    </source>
</evidence>
<dbReference type="Gene3D" id="3.20.200.10">
    <property type="entry name" value="MHCK/EF2 kinase"/>
    <property type="match status" value="1"/>
</dbReference>
<name>A0A8C8SRX6_9SAUR</name>
<dbReference type="InterPro" id="IPR011009">
    <property type="entry name" value="Kinase-like_dom_sf"/>
</dbReference>
<keyword evidence="3" id="KW-0418">Kinase</keyword>
<protein>
    <recommendedName>
        <fullName evidence="7">Alpha-type protein kinase domain-containing protein</fullName>
    </recommendedName>
</protein>
<keyword evidence="4" id="KW-1015">Disulfide bond</keyword>
<dbReference type="Ensembl" id="ENSPCET00000024494.1">
    <property type="protein sequence ID" value="ENSPCEP00000023701.1"/>
    <property type="gene ID" value="ENSPCEG00000017959.1"/>
</dbReference>
<accession>A0A8C8SRX6</accession>
<dbReference type="SMART" id="SM00811">
    <property type="entry name" value="Alpha_kinase"/>
    <property type="match status" value="1"/>
</dbReference>
<reference evidence="8" key="1">
    <citation type="submission" date="2025-08" db="UniProtKB">
        <authorList>
            <consortium name="Ensembl"/>
        </authorList>
    </citation>
    <scope>IDENTIFICATION</scope>
</reference>
<reference evidence="8" key="2">
    <citation type="submission" date="2025-09" db="UniProtKB">
        <authorList>
            <consortium name="Ensembl"/>
        </authorList>
    </citation>
    <scope>IDENTIFICATION</scope>
</reference>
<evidence type="ECO:0000256" key="2">
    <source>
        <dbReference type="ARBA" id="ARBA00022679"/>
    </source>
</evidence>
<dbReference type="GO" id="GO:0055013">
    <property type="term" value="P:cardiac muscle cell development"/>
    <property type="evidence" value="ECO:0007669"/>
    <property type="project" value="TreeGrafter"/>
</dbReference>
<proteinExistence type="predicted"/>